<dbReference type="InterPro" id="IPR007685">
    <property type="entry name" value="RelA_SpoT"/>
</dbReference>
<reference evidence="4" key="1">
    <citation type="submission" date="2020-10" db="EMBL/GenBank/DDBJ databases">
        <authorList>
            <person name="Gilroy R."/>
        </authorList>
    </citation>
    <scope>NUCLEOTIDE SEQUENCE</scope>
    <source>
        <strain evidence="4">G3-3990</strain>
    </source>
</reference>
<proteinExistence type="inferred from homology"/>
<gene>
    <name evidence="4" type="ORF">IAA73_05710</name>
</gene>
<dbReference type="Pfam" id="PF13328">
    <property type="entry name" value="HD_4"/>
    <property type="match status" value="1"/>
</dbReference>
<dbReference type="NCBIfam" id="TIGR00691">
    <property type="entry name" value="spoT_relA"/>
    <property type="match status" value="1"/>
</dbReference>
<feature type="domain" description="TGS" evidence="3">
    <location>
        <begin position="380"/>
        <end position="441"/>
    </location>
</feature>
<sequence>MKEIQQLYKQLKTKHPNLLTQDDHKKIQQLAPHLTEEKLIRAMQIADIVVSEIGLGRTAVLSVLLANEATEYGLSEGSIKETFDASVSTVIRGLCRVEELYRRNMSLETENFRKLLISFAEDVRVILIMLAERLYTMRQLEGYDEELRQSIARETSFLYAPMAHRLGLYGVKTELEDLSLKYTNRQIYKDIANKLHQTKKNRDAYITAFITPLKEKLTQMGFDFSIKGRTKSIHSIYNKMKKQNTTFEGIYDLFAIRIILNSKPEKEKADCWQVYSVIADMYQPNPKRLRDWLTIPKSNGYESLHTTVLGPENKWVEVQIRTSRMDEIAEMGLAAHWKYKGIKGESGMDEFLKNIREILENPELNAVDFMDEFKLNLYDKEVFVFTPNGDLHKLPKGATALDFAFDIHTNLGIKCVGAKVNGRNMPIKYVLHNGDQVEILTSPIQKPNPAWLQIVTTSKARNKIRQSLKEQEYKDAESGREMLLRRFKNWKIDLDEGKLSRLTQKLGYKTVSDFYQAIAQNKLNILELRNQYNDLDKRELSPEAEKAHSAENFSGIFYNEATDKSDTLIIDKNLKGIDYKLAKCCNPIYGDPIFGFVSINGGIKIHRTDCPNAPQMIERFGYRIVKARWSGKSVGTQYPITLHIVGNDDIGIVTNITSVINKEKNILLRSISVDSNDGLFQGHLTVLVNDTKELEALIKKLRTVKGVKNISRL</sequence>
<dbReference type="InterPro" id="IPR043519">
    <property type="entry name" value="NT_sf"/>
</dbReference>
<dbReference type="Pfam" id="PF02824">
    <property type="entry name" value="TGS"/>
    <property type="match status" value="1"/>
</dbReference>
<dbReference type="FunFam" id="3.10.20.30:FF:000002">
    <property type="entry name" value="GTP pyrophosphokinase (RelA/SpoT)"/>
    <property type="match status" value="1"/>
</dbReference>
<dbReference type="Pfam" id="PF19296">
    <property type="entry name" value="RelA_AH_RIS"/>
    <property type="match status" value="1"/>
</dbReference>
<dbReference type="AlphaFoldDB" id="A0A9D9N4B8"/>
<dbReference type="Gene3D" id="1.10.3210.10">
    <property type="entry name" value="Hypothetical protein af1432"/>
    <property type="match status" value="1"/>
</dbReference>
<dbReference type="Gene3D" id="3.30.460.10">
    <property type="entry name" value="Beta Polymerase, domain 2"/>
    <property type="match status" value="1"/>
</dbReference>
<evidence type="ECO:0000313" key="5">
    <source>
        <dbReference type="Proteomes" id="UP000823641"/>
    </source>
</evidence>
<dbReference type="Pfam" id="PF04607">
    <property type="entry name" value="RelA_SpoT"/>
    <property type="match status" value="1"/>
</dbReference>
<dbReference type="SUPFAM" id="SSF81271">
    <property type="entry name" value="TGS-like"/>
    <property type="match status" value="1"/>
</dbReference>
<dbReference type="PROSITE" id="PS51880">
    <property type="entry name" value="TGS"/>
    <property type="match status" value="1"/>
</dbReference>
<comment type="similarity">
    <text evidence="1">Belongs to the relA/spoT family.</text>
</comment>
<dbReference type="InterPro" id="IPR012676">
    <property type="entry name" value="TGS-like"/>
</dbReference>
<dbReference type="GO" id="GO:0015969">
    <property type="term" value="P:guanosine tetraphosphate metabolic process"/>
    <property type="evidence" value="ECO:0007669"/>
    <property type="project" value="InterPro"/>
</dbReference>
<dbReference type="CDD" id="cd04876">
    <property type="entry name" value="ACT_RelA-SpoT"/>
    <property type="match status" value="1"/>
</dbReference>
<dbReference type="SUPFAM" id="SSF81301">
    <property type="entry name" value="Nucleotidyltransferase"/>
    <property type="match status" value="1"/>
</dbReference>
<dbReference type="InterPro" id="IPR012675">
    <property type="entry name" value="Beta-grasp_dom_sf"/>
</dbReference>
<dbReference type="Proteomes" id="UP000823641">
    <property type="component" value="Unassembled WGS sequence"/>
</dbReference>
<reference evidence="4" key="2">
    <citation type="journal article" date="2021" name="PeerJ">
        <title>Extensive microbial diversity within the chicken gut microbiome revealed by metagenomics and culture.</title>
        <authorList>
            <person name="Gilroy R."/>
            <person name="Ravi A."/>
            <person name="Getino M."/>
            <person name="Pursley I."/>
            <person name="Horton D.L."/>
            <person name="Alikhan N.F."/>
            <person name="Baker D."/>
            <person name="Gharbi K."/>
            <person name="Hall N."/>
            <person name="Watson M."/>
            <person name="Adriaenssens E.M."/>
            <person name="Foster-Nyarko E."/>
            <person name="Jarju S."/>
            <person name="Secka A."/>
            <person name="Antonio M."/>
            <person name="Oren A."/>
            <person name="Chaudhuri R.R."/>
            <person name="La Ragione R."/>
            <person name="Hildebrand F."/>
            <person name="Pallen M.J."/>
        </authorList>
    </citation>
    <scope>NUCLEOTIDE SEQUENCE</scope>
    <source>
        <strain evidence="4">G3-3990</strain>
    </source>
</reference>
<dbReference type="Gene3D" id="3.10.20.30">
    <property type="match status" value="1"/>
</dbReference>
<dbReference type="PANTHER" id="PTHR21262">
    <property type="entry name" value="GUANOSINE-3',5'-BIS DIPHOSPHATE 3'-PYROPHOSPHOHYDROLASE"/>
    <property type="match status" value="1"/>
</dbReference>
<comment type="caution">
    <text evidence="4">The sequence shown here is derived from an EMBL/GenBank/DDBJ whole genome shotgun (WGS) entry which is preliminary data.</text>
</comment>
<dbReference type="SMART" id="SM00954">
    <property type="entry name" value="RelA_SpoT"/>
    <property type="match status" value="1"/>
</dbReference>
<dbReference type="InterPro" id="IPR045865">
    <property type="entry name" value="ACT-like_dom_sf"/>
</dbReference>
<dbReference type="PROSITE" id="PS51671">
    <property type="entry name" value="ACT"/>
    <property type="match status" value="1"/>
</dbReference>
<feature type="domain" description="ACT" evidence="2">
    <location>
        <begin position="641"/>
        <end position="713"/>
    </location>
</feature>
<dbReference type="Gene3D" id="3.30.70.260">
    <property type="match status" value="1"/>
</dbReference>
<evidence type="ECO:0000259" key="3">
    <source>
        <dbReference type="PROSITE" id="PS51880"/>
    </source>
</evidence>
<dbReference type="GO" id="GO:0005886">
    <property type="term" value="C:plasma membrane"/>
    <property type="evidence" value="ECO:0007669"/>
    <property type="project" value="TreeGrafter"/>
</dbReference>
<dbReference type="SUPFAM" id="SSF109604">
    <property type="entry name" value="HD-domain/PDEase-like"/>
    <property type="match status" value="1"/>
</dbReference>
<comment type="function">
    <text evidence="1">In eubacteria ppGpp (guanosine 3'-diphosphate 5'-diphosphate) is a mediator of the stringent response that coordinates a variety of cellular activities in response to changes in nutritional abundance.</text>
</comment>
<dbReference type="SUPFAM" id="SSF55021">
    <property type="entry name" value="ACT-like"/>
    <property type="match status" value="1"/>
</dbReference>
<dbReference type="CDD" id="cd01668">
    <property type="entry name" value="TGS_RSH"/>
    <property type="match status" value="1"/>
</dbReference>
<dbReference type="EMBL" id="JADIMG010000055">
    <property type="protein sequence ID" value="MBO8459814.1"/>
    <property type="molecule type" value="Genomic_DNA"/>
</dbReference>
<protein>
    <submittedName>
        <fullName evidence="4">Bifunctional (P)ppGpp synthetase/guanosine-3',5'-bis(Diphosphate) 3'-pyrophosphohydrolase</fullName>
    </submittedName>
</protein>
<organism evidence="4 5">
    <name type="scientific">Candidatus Gallipaludibacter merdavium</name>
    <dbReference type="NCBI Taxonomy" id="2840839"/>
    <lineage>
        <taxon>Bacteria</taxon>
        <taxon>Pseudomonadati</taxon>
        <taxon>Bacteroidota</taxon>
        <taxon>Bacteroidia</taxon>
        <taxon>Bacteroidales</taxon>
        <taxon>Candidatus Gallipaludibacter</taxon>
    </lineage>
</organism>
<name>A0A9D9N4B8_9BACT</name>
<evidence type="ECO:0000256" key="1">
    <source>
        <dbReference type="RuleBase" id="RU003847"/>
    </source>
</evidence>
<accession>A0A9D9N4B8</accession>
<dbReference type="InterPro" id="IPR002912">
    <property type="entry name" value="ACT_dom"/>
</dbReference>
<dbReference type="InterPro" id="IPR004095">
    <property type="entry name" value="TGS"/>
</dbReference>
<dbReference type="PANTHER" id="PTHR21262:SF31">
    <property type="entry name" value="GTP PYROPHOSPHOKINASE"/>
    <property type="match status" value="1"/>
</dbReference>
<dbReference type="InterPro" id="IPR045600">
    <property type="entry name" value="RelA/SpoT_AH_RIS"/>
</dbReference>
<dbReference type="Pfam" id="PF13291">
    <property type="entry name" value="ACT_4"/>
    <property type="match status" value="1"/>
</dbReference>
<dbReference type="InterPro" id="IPR004811">
    <property type="entry name" value="RelA/Spo_fam"/>
</dbReference>
<evidence type="ECO:0000259" key="2">
    <source>
        <dbReference type="PROSITE" id="PS51671"/>
    </source>
</evidence>
<dbReference type="InterPro" id="IPR033655">
    <property type="entry name" value="TGS_RelA/SpoT"/>
</dbReference>
<evidence type="ECO:0000313" key="4">
    <source>
        <dbReference type="EMBL" id="MBO8459814.1"/>
    </source>
</evidence>
<dbReference type="CDD" id="cd05399">
    <property type="entry name" value="NT_Rel-Spo_like"/>
    <property type="match status" value="1"/>
</dbReference>